<feature type="domain" description="Cytochrome c" evidence="6">
    <location>
        <begin position="340"/>
        <end position="586"/>
    </location>
</feature>
<proteinExistence type="predicted"/>
<keyword evidence="5" id="KW-0732">Signal</keyword>
<dbReference type="Proteomes" id="UP000594688">
    <property type="component" value="Chromosome"/>
</dbReference>
<accession>A0A7T0FYX9</accession>
<reference evidence="7 8" key="1">
    <citation type="submission" date="2020-02" db="EMBL/GenBank/DDBJ databases">
        <title>Genomic and physiological characterization of two novel Nitrospinaceae genera.</title>
        <authorList>
            <person name="Mueller A.J."/>
            <person name="Jung M.-Y."/>
            <person name="Strachan C.R."/>
            <person name="Herbold C.W."/>
            <person name="Kirkegaard R.H."/>
            <person name="Daims H."/>
        </authorList>
    </citation>
    <scope>NUCLEOTIDE SEQUENCE [LARGE SCALE GENOMIC DNA]</scope>
    <source>
        <strain evidence="7">EB</strain>
    </source>
</reference>
<dbReference type="PANTHER" id="PTHR30600">
    <property type="entry name" value="CYTOCHROME C PEROXIDASE-RELATED"/>
    <property type="match status" value="1"/>
</dbReference>
<dbReference type="Pfam" id="PF21419">
    <property type="entry name" value="RoxA-like_Cyt-c"/>
    <property type="match status" value="1"/>
</dbReference>
<dbReference type="NCBIfam" id="NF040606">
    <property type="entry name" value="CytoC_perox"/>
    <property type="match status" value="1"/>
</dbReference>
<dbReference type="KEGG" id="nli:G3M70_01990"/>
<evidence type="ECO:0000256" key="1">
    <source>
        <dbReference type="ARBA" id="ARBA00022617"/>
    </source>
</evidence>
<feature type="chain" id="PRO_5032576103" evidence="5">
    <location>
        <begin position="21"/>
        <end position="586"/>
    </location>
</feature>
<evidence type="ECO:0000313" key="8">
    <source>
        <dbReference type="Proteomes" id="UP000594688"/>
    </source>
</evidence>
<dbReference type="EMBL" id="CP048685">
    <property type="protein sequence ID" value="QPJ60724.1"/>
    <property type="molecule type" value="Genomic_DNA"/>
</dbReference>
<dbReference type="GO" id="GO:0009055">
    <property type="term" value="F:electron transfer activity"/>
    <property type="evidence" value="ECO:0007669"/>
    <property type="project" value="InterPro"/>
</dbReference>
<dbReference type="GO" id="GO:0004130">
    <property type="term" value="F:cytochrome-c peroxidase activity"/>
    <property type="evidence" value="ECO:0007669"/>
    <property type="project" value="TreeGrafter"/>
</dbReference>
<dbReference type="PROSITE" id="PS51007">
    <property type="entry name" value="CYTC"/>
    <property type="match status" value="2"/>
</dbReference>
<dbReference type="Gene3D" id="1.10.760.10">
    <property type="entry name" value="Cytochrome c-like domain"/>
    <property type="match status" value="1"/>
</dbReference>
<evidence type="ECO:0000256" key="3">
    <source>
        <dbReference type="ARBA" id="ARBA00023004"/>
    </source>
</evidence>
<dbReference type="InterPro" id="IPR051395">
    <property type="entry name" value="Cytochrome_c_Peroxidase/MauG"/>
</dbReference>
<dbReference type="PANTHER" id="PTHR30600:SF9">
    <property type="entry name" value="BLR7738 PROTEIN"/>
    <property type="match status" value="1"/>
</dbReference>
<dbReference type="InterPro" id="IPR009056">
    <property type="entry name" value="Cyt_c-like_dom"/>
</dbReference>
<dbReference type="AlphaFoldDB" id="A0A7T0FYX9"/>
<evidence type="ECO:0000256" key="2">
    <source>
        <dbReference type="ARBA" id="ARBA00022723"/>
    </source>
</evidence>
<name>A0A7T0FYX9_9BACT</name>
<sequence length="586" mass="66462">MYMKFLAAVLVTLLCSGCLSSIFPGKDNPNSGDTSGLVYLDQGWDQTNKFRELSYYTPQGSHLIPYKWFLALEQPGNERLIRDPSNMNRLRFLTHRPQPEEDGALYEQLNPDGLPVGFVKDPPFKKGAPDKEGWMGFNCSACHTNQVNYKGVGIRVDGGPSMADFQGFLEEVRNALNATVADSAKFDRFAKRVNREDSSVLKEELKKFTEGFNELVRRNHSPLRYGFARLDAFGAIINEVAKNMGQPQDILPANAPVSYPFIWDAPKLDFVQWNRSVDNPIARNAGEVVGVYGEITPQLSKRPPFKSSIRLHDLFNLEQWLVKLESPKWPEEHLPKIDRPKAEKGKKLYDRYCNGCHANDLSKNMTDPKENFAGKTFIKTNGIYIEKMRTDPRMATNFAGRFFETGPVVKALMPEWKAECGKVPAGMVLGKFIRVLVGPELLKLPPEQFLEYTGYRVNPKDPEAPVDCTKATPEIKKAMLKEVLVYKARPLNGIWATAPYLHNGSVPNLYQLLLKESERDSEFCVGSREFDPVHVGFKYKPDPQKGCGNDFTFDTKLQGNLNTGHNFTSRLEEEERWQLVEYLKTL</sequence>
<evidence type="ECO:0000256" key="4">
    <source>
        <dbReference type="PROSITE-ProRule" id="PRU00433"/>
    </source>
</evidence>
<dbReference type="InterPro" id="IPR036909">
    <property type="entry name" value="Cyt_c-like_dom_sf"/>
</dbReference>
<dbReference type="GO" id="GO:0020037">
    <property type="term" value="F:heme binding"/>
    <property type="evidence" value="ECO:0007669"/>
    <property type="project" value="InterPro"/>
</dbReference>
<dbReference type="InterPro" id="IPR047758">
    <property type="entry name" value="CytoC_perox"/>
</dbReference>
<evidence type="ECO:0000313" key="7">
    <source>
        <dbReference type="EMBL" id="QPJ60724.1"/>
    </source>
</evidence>
<dbReference type="SUPFAM" id="SSF46626">
    <property type="entry name" value="Cytochrome c"/>
    <property type="match status" value="1"/>
</dbReference>
<dbReference type="GO" id="GO:0046872">
    <property type="term" value="F:metal ion binding"/>
    <property type="evidence" value="ECO:0007669"/>
    <property type="project" value="UniProtKB-KW"/>
</dbReference>
<protein>
    <submittedName>
        <fullName evidence="7">Cytochrome C</fullName>
    </submittedName>
</protein>
<feature type="signal peptide" evidence="5">
    <location>
        <begin position="1"/>
        <end position="20"/>
    </location>
</feature>
<organism evidence="7 8">
    <name type="scientific">Candidatus Nitronauta litoralis</name>
    <dbReference type="NCBI Taxonomy" id="2705533"/>
    <lineage>
        <taxon>Bacteria</taxon>
        <taxon>Pseudomonadati</taxon>
        <taxon>Nitrospinota/Tectimicrobiota group</taxon>
        <taxon>Nitrospinota</taxon>
        <taxon>Nitrospinia</taxon>
        <taxon>Nitrospinales</taxon>
        <taxon>Nitrospinaceae</taxon>
        <taxon>Candidatus Nitronauta</taxon>
    </lineage>
</organism>
<keyword evidence="3 4" id="KW-0408">Iron</keyword>
<gene>
    <name evidence="7" type="ORF">G3M70_01990</name>
</gene>
<feature type="domain" description="Cytochrome c" evidence="6">
    <location>
        <begin position="122"/>
        <end position="209"/>
    </location>
</feature>
<evidence type="ECO:0000259" key="6">
    <source>
        <dbReference type="PROSITE" id="PS51007"/>
    </source>
</evidence>
<keyword evidence="1 4" id="KW-0349">Heme</keyword>
<keyword evidence="2 4" id="KW-0479">Metal-binding</keyword>
<evidence type="ECO:0000256" key="5">
    <source>
        <dbReference type="SAM" id="SignalP"/>
    </source>
</evidence>